<keyword evidence="1 2" id="KW-0597">Phosphoprotein</keyword>
<comment type="caution">
    <text evidence="4">The sequence shown here is derived from an EMBL/GenBank/DDBJ whole genome shotgun (WGS) entry which is preliminary data.</text>
</comment>
<evidence type="ECO:0000256" key="1">
    <source>
        <dbReference type="ARBA" id="ARBA00022553"/>
    </source>
</evidence>
<dbReference type="Proteomes" id="UP000608513">
    <property type="component" value="Unassembled WGS sequence"/>
</dbReference>
<dbReference type="PANTHER" id="PTHR44591">
    <property type="entry name" value="STRESS RESPONSE REGULATOR PROTEIN 1"/>
    <property type="match status" value="1"/>
</dbReference>
<dbReference type="InterPro" id="IPR001789">
    <property type="entry name" value="Sig_transdc_resp-reg_receiver"/>
</dbReference>
<dbReference type="RefSeq" id="WP_187074421.1">
    <property type="nucleotide sequence ID" value="NZ_JACORT010000001.1"/>
</dbReference>
<dbReference type="Gene3D" id="3.40.50.2300">
    <property type="match status" value="1"/>
</dbReference>
<dbReference type="InterPro" id="IPR011006">
    <property type="entry name" value="CheY-like_superfamily"/>
</dbReference>
<accession>A0A923MMW4</accession>
<reference evidence="4" key="1">
    <citation type="submission" date="2020-08" db="EMBL/GenBank/DDBJ databases">
        <title>Ramlibacter sp. USB13 16S ribosomal RNA gene genome sequencing and assembly.</title>
        <authorList>
            <person name="Kang M."/>
        </authorList>
    </citation>
    <scope>NUCLEOTIDE SEQUENCE</scope>
    <source>
        <strain evidence="4">USB13</strain>
    </source>
</reference>
<sequence length="143" mass="15618">MTFRAYIVEDSSTIRDNLIETLKDLAQFEPVGTTASEHEAKRWLAGNAWDLAIIDLFLREGSGMNVLEACRKRQPAQKIVVLSNHSSRDVRWRCQQLGADAVFDKSTELEALVDYCAQLRARADAGEAALTAPATAAPASPAA</sequence>
<evidence type="ECO:0000256" key="2">
    <source>
        <dbReference type="PROSITE-ProRule" id="PRU00169"/>
    </source>
</evidence>
<evidence type="ECO:0000259" key="3">
    <source>
        <dbReference type="PROSITE" id="PS50110"/>
    </source>
</evidence>
<dbReference type="PROSITE" id="PS50110">
    <property type="entry name" value="RESPONSE_REGULATORY"/>
    <property type="match status" value="1"/>
</dbReference>
<dbReference type="GO" id="GO:0000160">
    <property type="term" value="P:phosphorelay signal transduction system"/>
    <property type="evidence" value="ECO:0007669"/>
    <property type="project" value="InterPro"/>
</dbReference>
<dbReference type="SUPFAM" id="SSF52172">
    <property type="entry name" value="CheY-like"/>
    <property type="match status" value="1"/>
</dbReference>
<feature type="domain" description="Response regulatory" evidence="3">
    <location>
        <begin position="4"/>
        <end position="120"/>
    </location>
</feature>
<evidence type="ECO:0000313" key="5">
    <source>
        <dbReference type="Proteomes" id="UP000608513"/>
    </source>
</evidence>
<dbReference type="InterPro" id="IPR050595">
    <property type="entry name" value="Bact_response_regulator"/>
</dbReference>
<feature type="modified residue" description="4-aspartylphosphate" evidence="2">
    <location>
        <position position="55"/>
    </location>
</feature>
<dbReference type="PANTHER" id="PTHR44591:SF3">
    <property type="entry name" value="RESPONSE REGULATORY DOMAIN-CONTAINING PROTEIN"/>
    <property type="match status" value="1"/>
</dbReference>
<organism evidence="4 5">
    <name type="scientific">Ramlibacter cellulosilyticus</name>
    <dbReference type="NCBI Taxonomy" id="2764187"/>
    <lineage>
        <taxon>Bacteria</taxon>
        <taxon>Pseudomonadati</taxon>
        <taxon>Pseudomonadota</taxon>
        <taxon>Betaproteobacteria</taxon>
        <taxon>Burkholderiales</taxon>
        <taxon>Comamonadaceae</taxon>
        <taxon>Ramlibacter</taxon>
    </lineage>
</organism>
<keyword evidence="5" id="KW-1185">Reference proteome</keyword>
<evidence type="ECO:0000313" key="4">
    <source>
        <dbReference type="EMBL" id="MBC5781671.1"/>
    </source>
</evidence>
<dbReference type="AlphaFoldDB" id="A0A923MMW4"/>
<dbReference type="EMBL" id="JACORT010000001">
    <property type="protein sequence ID" value="MBC5781671.1"/>
    <property type="molecule type" value="Genomic_DNA"/>
</dbReference>
<protein>
    <submittedName>
        <fullName evidence="4">Response regulator</fullName>
    </submittedName>
</protein>
<dbReference type="Pfam" id="PF00072">
    <property type="entry name" value="Response_reg"/>
    <property type="match status" value="1"/>
</dbReference>
<name>A0A923MMW4_9BURK</name>
<gene>
    <name evidence="4" type="ORF">H8N03_01865</name>
</gene>
<dbReference type="SMART" id="SM00448">
    <property type="entry name" value="REC"/>
    <property type="match status" value="1"/>
</dbReference>
<proteinExistence type="predicted"/>